<accession>A0A8X6FC67</accession>
<evidence type="ECO:0000256" key="9">
    <source>
        <dbReference type="ARBA" id="ARBA00023136"/>
    </source>
</evidence>
<feature type="transmembrane region" description="Helical" evidence="14">
    <location>
        <begin position="12"/>
        <end position="32"/>
    </location>
</feature>
<evidence type="ECO:0000313" key="16">
    <source>
        <dbReference type="Proteomes" id="UP000887116"/>
    </source>
</evidence>
<evidence type="ECO:0000256" key="3">
    <source>
        <dbReference type="ARBA" id="ARBA00022475"/>
    </source>
</evidence>
<evidence type="ECO:0000256" key="2">
    <source>
        <dbReference type="ARBA" id="ARBA00022448"/>
    </source>
</evidence>
<feature type="transmembrane region" description="Helical" evidence="14">
    <location>
        <begin position="100"/>
        <end position="117"/>
    </location>
</feature>
<feature type="transmembrane region" description="Helical" evidence="14">
    <location>
        <begin position="59"/>
        <end position="80"/>
    </location>
</feature>
<evidence type="ECO:0000256" key="6">
    <source>
        <dbReference type="ARBA" id="ARBA00022906"/>
    </source>
</evidence>
<evidence type="ECO:0000256" key="11">
    <source>
        <dbReference type="ARBA" id="ARBA00039395"/>
    </source>
</evidence>
<feature type="transmembrane region" description="Helical" evidence="14">
    <location>
        <begin position="205"/>
        <end position="225"/>
    </location>
</feature>
<proteinExistence type="predicted"/>
<comment type="caution">
    <text evidence="15">The sequence shown here is derived from an EMBL/GenBank/DDBJ whole genome shotgun (WGS) entry which is preliminary data.</text>
</comment>
<keyword evidence="4 14" id="KW-0812">Transmembrane</keyword>
<protein>
    <recommendedName>
        <fullName evidence="11">Zinc transporter ZIP3</fullName>
    </recommendedName>
    <alternativeName>
        <fullName evidence="13">Solute carrier family 39 member 3</fullName>
    </alternativeName>
    <alternativeName>
        <fullName evidence="12">Zrt- and Irt-like protein 3</fullName>
    </alternativeName>
</protein>
<sequence length="362" mass="40895">MDNHSVLKLLRIAFIICLFFMQVTCYLTPILISKCWKSRAQSITSPVRAIDRKNLGNRLISWFNCIAIGIFLGMCFLGLLPDVLRSFTVVLKKHDYKLDFPIAECFIVVGIFLTLLMEQSVLSWKEIKDSHLRDDVEQNQGLLEECEMQDLSDEPIYLHEDHDQELVVEFQNSPLSHSNCREENSQNIDNLSIVNRTNHVRGSNLLALLVHQGNGFSLFIFTLANGLHSIFEGIALGLQTNKIKAVHYFIAIIIHECTIALAIGINSSRLRFSFLHYMKYAFVYSAIIPSGILIGIAVGHAPGSGGEFASLIVQAVSTGIFFYVTFLAFLPYEFSNQKDRILKVLFLVLGFIIFVAIIYFTS</sequence>
<dbReference type="GO" id="GO:0016324">
    <property type="term" value="C:apical plasma membrane"/>
    <property type="evidence" value="ECO:0007669"/>
    <property type="project" value="UniProtKB-SubCell"/>
</dbReference>
<keyword evidence="2" id="KW-0813">Transport</keyword>
<comment type="subcellular location">
    <subcellularLocation>
        <location evidence="1">Apical cell membrane</location>
        <topology evidence="1">Multi-pass membrane protein</topology>
    </subcellularLocation>
</comment>
<evidence type="ECO:0000256" key="10">
    <source>
        <dbReference type="ARBA" id="ARBA00036307"/>
    </source>
</evidence>
<reference evidence="15" key="1">
    <citation type="submission" date="2020-07" db="EMBL/GenBank/DDBJ databases">
        <title>Multicomponent nature underlies the extraordinary mechanical properties of spider dragline silk.</title>
        <authorList>
            <person name="Kono N."/>
            <person name="Nakamura H."/>
            <person name="Mori M."/>
            <person name="Yoshida Y."/>
            <person name="Ohtoshi R."/>
            <person name="Malay A.D."/>
            <person name="Moran D.A.P."/>
            <person name="Tomita M."/>
            <person name="Numata K."/>
            <person name="Arakawa K."/>
        </authorList>
    </citation>
    <scope>NUCLEOTIDE SEQUENCE</scope>
</reference>
<feature type="transmembrane region" description="Helical" evidence="14">
    <location>
        <begin position="311"/>
        <end position="332"/>
    </location>
</feature>
<feature type="transmembrane region" description="Helical" evidence="14">
    <location>
        <begin position="277"/>
        <end position="299"/>
    </location>
</feature>
<keyword evidence="5" id="KW-0862">Zinc</keyword>
<evidence type="ECO:0000256" key="8">
    <source>
        <dbReference type="ARBA" id="ARBA00023065"/>
    </source>
</evidence>
<keyword evidence="16" id="KW-1185">Reference proteome</keyword>
<dbReference type="GO" id="GO:0005385">
    <property type="term" value="F:zinc ion transmembrane transporter activity"/>
    <property type="evidence" value="ECO:0007669"/>
    <property type="project" value="TreeGrafter"/>
</dbReference>
<keyword evidence="8" id="KW-0406">Ion transport</keyword>
<dbReference type="Pfam" id="PF02535">
    <property type="entry name" value="Zip"/>
    <property type="match status" value="1"/>
</dbReference>
<name>A0A8X6FC67_TRICU</name>
<evidence type="ECO:0000256" key="14">
    <source>
        <dbReference type="SAM" id="Phobius"/>
    </source>
</evidence>
<keyword evidence="3" id="KW-1003">Cell membrane</keyword>
<evidence type="ECO:0000256" key="12">
    <source>
        <dbReference type="ARBA" id="ARBA00041702"/>
    </source>
</evidence>
<evidence type="ECO:0000313" key="15">
    <source>
        <dbReference type="EMBL" id="GFQ75074.1"/>
    </source>
</evidence>
<gene>
    <name evidence="15" type="primary">SLC39A3</name>
    <name evidence="15" type="ORF">TNCT_337271</name>
</gene>
<comment type="catalytic activity">
    <reaction evidence="10">
        <text>Zn(2+)(in) = Zn(2+)(out)</text>
        <dbReference type="Rhea" id="RHEA:29351"/>
        <dbReference type="ChEBI" id="CHEBI:29105"/>
    </reaction>
    <physiologicalReaction direction="left-to-right" evidence="10">
        <dbReference type="Rhea" id="RHEA:29352"/>
    </physiologicalReaction>
</comment>
<keyword evidence="9 14" id="KW-0472">Membrane</keyword>
<feature type="transmembrane region" description="Helical" evidence="14">
    <location>
        <begin position="245"/>
        <end position="265"/>
    </location>
</feature>
<evidence type="ECO:0000256" key="4">
    <source>
        <dbReference type="ARBA" id="ARBA00022692"/>
    </source>
</evidence>
<evidence type="ECO:0000256" key="5">
    <source>
        <dbReference type="ARBA" id="ARBA00022833"/>
    </source>
</evidence>
<feature type="transmembrane region" description="Helical" evidence="14">
    <location>
        <begin position="344"/>
        <end position="361"/>
    </location>
</feature>
<dbReference type="Proteomes" id="UP000887116">
    <property type="component" value="Unassembled WGS sequence"/>
</dbReference>
<dbReference type="PANTHER" id="PTHR11040">
    <property type="entry name" value="ZINC/IRON TRANSPORTER"/>
    <property type="match status" value="1"/>
</dbReference>
<organism evidence="15 16">
    <name type="scientific">Trichonephila clavata</name>
    <name type="common">Joro spider</name>
    <name type="synonym">Nephila clavata</name>
    <dbReference type="NCBI Taxonomy" id="2740835"/>
    <lineage>
        <taxon>Eukaryota</taxon>
        <taxon>Metazoa</taxon>
        <taxon>Ecdysozoa</taxon>
        <taxon>Arthropoda</taxon>
        <taxon>Chelicerata</taxon>
        <taxon>Arachnida</taxon>
        <taxon>Araneae</taxon>
        <taxon>Araneomorphae</taxon>
        <taxon>Entelegynae</taxon>
        <taxon>Araneoidea</taxon>
        <taxon>Nephilidae</taxon>
        <taxon>Trichonephila</taxon>
    </lineage>
</organism>
<dbReference type="PANTHER" id="PTHR11040:SF221">
    <property type="entry name" value="ZINC TRANSPORTER ZIP3"/>
    <property type="match status" value="1"/>
</dbReference>
<evidence type="ECO:0000256" key="7">
    <source>
        <dbReference type="ARBA" id="ARBA00022989"/>
    </source>
</evidence>
<keyword evidence="6" id="KW-0864">Zinc transport</keyword>
<evidence type="ECO:0000256" key="1">
    <source>
        <dbReference type="ARBA" id="ARBA00004424"/>
    </source>
</evidence>
<dbReference type="AlphaFoldDB" id="A0A8X6FC67"/>
<dbReference type="InterPro" id="IPR003689">
    <property type="entry name" value="ZIP"/>
</dbReference>
<evidence type="ECO:0000256" key="13">
    <source>
        <dbReference type="ARBA" id="ARBA00042778"/>
    </source>
</evidence>
<dbReference type="EMBL" id="BMAO01001661">
    <property type="protein sequence ID" value="GFQ75074.1"/>
    <property type="molecule type" value="Genomic_DNA"/>
</dbReference>
<keyword evidence="7 14" id="KW-1133">Transmembrane helix</keyword>
<dbReference type="OrthoDB" id="448280at2759"/>